<evidence type="ECO:0000313" key="2">
    <source>
        <dbReference type="Proteomes" id="UP000789525"/>
    </source>
</evidence>
<organism evidence="1 2">
    <name type="scientific">Acaulospora colombiana</name>
    <dbReference type="NCBI Taxonomy" id="27376"/>
    <lineage>
        <taxon>Eukaryota</taxon>
        <taxon>Fungi</taxon>
        <taxon>Fungi incertae sedis</taxon>
        <taxon>Mucoromycota</taxon>
        <taxon>Glomeromycotina</taxon>
        <taxon>Glomeromycetes</taxon>
        <taxon>Diversisporales</taxon>
        <taxon>Acaulosporaceae</taxon>
        <taxon>Acaulospora</taxon>
    </lineage>
</organism>
<proteinExistence type="predicted"/>
<protein>
    <submittedName>
        <fullName evidence="1">16796_t:CDS:1</fullName>
    </submittedName>
</protein>
<comment type="caution">
    <text evidence="1">The sequence shown here is derived from an EMBL/GenBank/DDBJ whole genome shotgun (WGS) entry which is preliminary data.</text>
</comment>
<reference evidence="1" key="1">
    <citation type="submission" date="2021-06" db="EMBL/GenBank/DDBJ databases">
        <authorList>
            <person name="Kallberg Y."/>
            <person name="Tangrot J."/>
            <person name="Rosling A."/>
        </authorList>
    </citation>
    <scope>NUCLEOTIDE SEQUENCE</scope>
    <source>
        <strain evidence="1">CL356</strain>
    </source>
</reference>
<sequence length="124" mass="13903">LLGRIESEPPNQCLEQEANQHETTDDDRKDLTGPPDLVDIMNVVPFEGEFSSEDEEWEGEGEPERGLVDVLEFVLAALCIGYPTFFDGDPSKHDAHPTTNDECEGNRDHGQDHEDLEERAKPVV</sequence>
<dbReference type="EMBL" id="CAJVPT010025724">
    <property type="protein sequence ID" value="CAG8676245.1"/>
    <property type="molecule type" value="Genomic_DNA"/>
</dbReference>
<gene>
    <name evidence="1" type="ORF">ACOLOM_LOCUS9147</name>
</gene>
<keyword evidence="2" id="KW-1185">Reference proteome</keyword>
<evidence type="ECO:0000313" key="1">
    <source>
        <dbReference type="EMBL" id="CAG8676245.1"/>
    </source>
</evidence>
<dbReference type="Proteomes" id="UP000789525">
    <property type="component" value="Unassembled WGS sequence"/>
</dbReference>
<feature type="non-terminal residue" evidence="1">
    <location>
        <position position="1"/>
    </location>
</feature>
<name>A0ACA9NUT2_9GLOM</name>
<accession>A0ACA9NUT2</accession>